<keyword evidence="12" id="KW-1185">Reference proteome</keyword>
<keyword evidence="3 9" id="KW-0813">Transport</keyword>
<dbReference type="Proteomes" id="UP000646053">
    <property type="component" value="Unassembled WGS sequence"/>
</dbReference>
<dbReference type="Pfam" id="PF01061">
    <property type="entry name" value="ABC2_membrane"/>
    <property type="match status" value="1"/>
</dbReference>
<evidence type="ECO:0000256" key="6">
    <source>
        <dbReference type="ARBA" id="ARBA00022692"/>
    </source>
</evidence>
<name>A0A8J8CNT1_9CYAN</name>
<dbReference type="PANTHER" id="PTHR30413">
    <property type="entry name" value="INNER MEMBRANE TRANSPORT PERMEASE"/>
    <property type="match status" value="1"/>
</dbReference>
<proteinExistence type="inferred from homology"/>
<organism evidence="11 12">
    <name type="scientific">Myxacorys almedinensis A</name>
    <dbReference type="NCBI Taxonomy" id="2690445"/>
    <lineage>
        <taxon>Bacteria</taxon>
        <taxon>Bacillati</taxon>
        <taxon>Cyanobacteriota</taxon>
        <taxon>Cyanophyceae</taxon>
        <taxon>Leptolyngbyales</taxon>
        <taxon>Leptolyngbyaceae</taxon>
        <taxon>Myxacorys</taxon>
        <taxon>Myxacorys almedinensis</taxon>
    </lineage>
</organism>
<dbReference type="RefSeq" id="WP_162424276.1">
    <property type="nucleotide sequence ID" value="NZ_WVIE01000019.1"/>
</dbReference>
<keyword evidence="4 9" id="KW-1003">Cell membrane</keyword>
<dbReference type="GO" id="GO:0015920">
    <property type="term" value="P:lipopolysaccharide transport"/>
    <property type="evidence" value="ECO:0007669"/>
    <property type="project" value="TreeGrafter"/>
</dbReference>
<dbReference type="GO" id="GO:0005886">
    <property type="term" value="C:plasma membrane"/>
    <property type="evidence" value="ECO:0007669"/>
    <property type="project" value="UniProtKB-SubCell"/>
</dbReference>
<evidence type="ECO:0000256" key="3">
    <source>
        <dbReference type="ARBA" id="ARBA00022448"/>
    </source>
</evidence>
<comment type="subcellular location">
    <subcellularLocation>
        <location evidence="1">Cell inner membrane</location>
        <topology evidence="1">Multi-pass membrane protein</topology>
    </subcellularLocation>
    <subcellularLocation>
        <location evidence="9">Cell membrane</location>
        <topology evidence="9">Multi-pass membrane protein</topology>
    </subcellularLocation>
</comment>
<evidence type="ECO:0000313" key="12">
    <source>
        <dbReference type="Proteomes" id="UP000646053"/>
    </source>
</evidence>
<evidence type="ECO:0000313" key="11">
    <source>
        <dbReference type="EMBL" id="NDJ18752.1"/>
    </source>
</evidence>
<keyword evidence="5" id="KW-0997">Cell inner membrane</keyword>
<evidence type="ECO:0000256" key="8">
    <source>
        <dbReference type="ARBA" id="ARBA00023136"/>
    </source>
</evidence>
<comment type="caution">
    <text evidence="11">The sequence shown here is derived from an EMBL/GenBank/DDBJ whole genome shotgun (WGS) entry which is preliminary data.</text>
</comment>
<keyword evidence="6 9" id="KW-0812">Transmembrane</keyword>
<gene>
    <name evidence="11" type="ORF">GS601_15890</name>
</gene>
<feature type="transmembrane region" description="Helical" evidence="9">
    <location>
        <begin position="191"/>
        <end position="212"/>
    </location>
</feature>
<evidence type="ECO:0000256" key="9">
    <source>
        <dbReference type="RuleBase" id="RU361157"/>
    </source>
</evidence>
<feature type="transmembrane region" description="Helical" evidence="9">
    <location>
        <begin position="218"/>
        <end position="236"/>
    </location>
</feature>
<reference evidence="11" key="1">
    <citation type="submission" date="2019-12" db="EMBL/GenBank/DDBJ databases">
        <title>High-Quality draft genome sequences of three cyanobacteria isolated from the limestone walls of the Old Cathedral of Coimbra.</title>
        <authorList>
            <person name="Tiago I."/>
            <person name="Soares F."/>
            <person name="Portugal A."/>
        </authorList>
    </citation>
    <scope>NUCLEOTIDE SEQUENCE</scope>
    <source>
        <strain evidence="11">A</strain>
    </source>
</reference>
<feature type="transmembrane region" description="Helical" evidence="9">
    <location>
        <begin position="47"/>
        <end position="69"/>
    </location>
</feature>
<accession>A0A8J8CNT1</accession>
<evidence type="ECO:0000256" key="4">
    <source>
        <dbReference type="ARBA" id="ARBA00022475"/>
    </source>
</evidence>
<dbReference type="InterPro" id="IPR013525">
    <property type="entry name" value="ABC2_TM"/>
</dbReference>
<feature type="transmembrane region" description="Helical" evidence="9">
    <location>
        <begin position="243"/>
        <end position="266"/>
    </location>
</feature>
<feature type="domain" description="ABC transmembrane type-2" evidence="10">
    <location>
        <begin position="48"/>
        <end position="269"/>
    </location>
</feature>
<keyword evidence="7 9" id="KW-1133">Transmembrane helix</keyword>
<dbReference type="GO" id="GO:0140359">
    <property type="term" value="F:ABC-type transporter activity"/>
    <property type="evidence" value="ECO:0007669"/>
    <property type="project" value="InterPro"/>
</dbReference>
<feature type="transmembrane region" description="Helical" evidence="9">
    <location>
        <begin position="155"/>
        <end position="179"/>
    </location>
</feature>
<dbReference type="InterPro" id="IPR047817">
    <property type="entry name" value="ABC2_TM_bact-type"/>
</dbReference>
<evidence type="ECO:0000259" key="10">
    <source>
        <dbReference type="PROSITE" id="PS51012"/>
    </source>
</evidence>
<feature type="transmembrane region" description="Helical" evidence="9">
    <location>
        <begin position="121"/>
        <end position="149"/>
    </location>
</feature>
<sequence length="277" mass="31535">MTHSQKTQLTIEAGRAERQYWQDLWRYRELFYFLAWRDILVRYKQTIIGMAWALIRPLVTMIVLTVVFSSLAKLPSGNSPYPILVFSGILPWQLFSNSLAMCSGSLVGNSNLISKVYFPRLIIPISAIAVSLVDFMISGIILLGLMAWYNYVPTWRILTLPLFILIALATSMGAGLWLASLNVKYRDFQQLVPFIVQFGLYISPVGFSSNVVPEQWKLIYSLNPIVGVINGFRWAILSEETQLYIPGFLLSLGLVAFLLATGVWHFRKVERKFVDLI</sequence>
<comment type="similarity">
    <text evidence="2 9">Belongs to the ABC-2 integral membrane protein family.</text>
</comment>
<dbReference type="EMBL" id="WVIE01000019">
    <property type="protein sequence ID" value="NDJ18752.1"/>
    <property type="molecule type" value="Genomic_DNA"/>
</dbReference>
<keyword evidence="8 9" id="KW-0472">Membrane</keyword>
<protein>
    <recommendedName>
        <fullName evidence="9">Transport permease protein</fullName>
    </recommendedName>
</protein>
<dbReference type="PROSITE" id="PS51012">
    <property type="entry name" value="ABC_TM2"/>
    <property type="match status" value="1"/>
</dbReference>
<evidence type="ECO:0000256" key="7">
    <source>
        <dbReference type="ARBA" id="ARBA00022989"/>
    </source>
</evidence>
<dbReference type="PANTHER" id="PTHR30413:SF8">
    <property type="entry name" value="TRANSPORT PERMEASE PROTEIN"/>
    <property type="match status" value="1"/>
</dbReference>
<evidence type="ECO:0000256" key="2">
    <source>
        <dbReference type="ARBA" id="ARBA00007783"/>
    </source>
</evidence>
<evidence type="ECO:0000256" key="5">
    <source>
        <dbReference type="ARBA" id="ARBA00022519"/>
    </source>
</evidence>
<evidence type="ECO:0000256" key="1">
    <source>
        <dbReference type="ARBA" id="ARBA00004429"/>
    </source>
</evidence>
<dbReference type="AlphaFoldDB" id="A0A8J8CNT1"/>